<dbReference type="Proteomes" id="UP000219259">
    <property type="component" value="Unassembled WGS sequence"/>
</dbReference>
<dbReference type="InterPro" id="IPR049945">
    <property type="entry name" value="AAA_22"/>
</dbReference>
<protein>
    <submittedName>
        <fullName evidence="2">AAA family ATPase</fullName>
    </submittedName>
</protein>
<reference evidence="2 3" key="1">
    <citation type="submission" date="2017-09" db="EMBL/GenBank/DDBJ databases">
        <title>Phase variable restriction modification systems are present in the genome sequences of periodontal pathogens Prevotella intermedia, Tannerella forsythia and Porphyromonas gingivalis.</title>
        <authorList>
            <person name="Haigh R.D."/>
            <person name="Crawford L."/>
            <person name="Ralph J."/>
            <person name="Wanford J."/>
            <person name="Vartoukian S.R."/>
            <person name="Hijazib K."/>
            <person name="Wade W."/>
            <person name="Oggioni M.R."/>
        </authorList>
    </citation>
    <scope>NUCLEOTIDE SEQUENCE [LARGE SCALE GENOMIC DNA]</scope>
    <source>
        <strain evidence="2 3">WW11663</strain>
    </source>
</reference>
<evidence type="ECO:0000259" key="1">
    <source>
        <dbReference type="Pfam" id="PF13401"/>
    </source>
</evidence>
<dbReference type="CDD" id="cd00093">
    <property type="entry name" value="HTH_XRE"/>
    <property type="match status" value="1"/>
</dbReference>
<evidence type="ECO:0000313" key="3">
    <source>
        <dbReference type="Proteomes" id="UP000219259"/>
    </source>
</evidence>
<sequence>MITKEFKEKVLAELSARRENFSGSDAKFAVTLGISSAQYSRVKRGELDRVLSDENWISIARRIGVSMSNAPAWKTANTPVFQFITAQLELCQEKSLSAMLCDLTDIGKTYTAMQYVKTHKNAVYIDCSQVKSKHKLFRKIAQELGVGSSGRLTDVYEDMVFYLKTLPNPLIIFDEAGDLYYEAFLEIKALWNATERCCGFYMMGADGLQEKIRRAINNKKVGYAELFGRFGKRYGKVVPVAREESERFLQQTAAMIIKANAPEGMDVNRLIRKMTGDDNTPSLRRIYTELSK</sequence>
<comment type="caution">
    <text evidence="2">The sequence shown here is derived from an EMBL/GenBank/DDBJ whole genome shotgun (WGS) entry which is preliminary data.</text>
</comment>
<dbReference type="GO" id="GO:0016887">
    <property type="term" value="F:ATP hydrolysis activity"/>
    <property type="evidence" value="ECO:0007669"/>
    <property type="project" value="InterPro"/>
</dbReference>
<evidence type="ECO:0000313" key="2">
    <source>
        <dbReference type="EMBL" id="PDP44687.1"/>
    </source>
</evidence>
<dbReference type="InterPro" id="IPR001387">
    <property type="entry name" value="Cro/C1-type_HTH"/>
</dbReference>
<dbReference type="Gene3D" id="3.40.50.300">
    <property type="entry name" value="P-loop containing nucleotide triphosphate hydrolases"/>
    <property type="match status" value="1"/>
</dbReference>
<accession>A0A2A6EAG9</accession>
<organism evidence="2 3">
    <name type="scientific">Tannerella forsythia</name>
    <name type="common">Bacteroides forsythus</name>
    <dbReference type="NCBI Taxonomy" id="28112"/>
    <lineage>
        <taxon>Bacteria</taxon>
        <taxon>Pseudomonadati</taxon>
        <taxon>Bacteroidota</taxon>
        <taxon>Bacteroidia</taxon>
        <taxon>Bacteroidales</taxon>
        <taxon>Tannerellaceae</taxon>
        <taxon>Tannerella</taxon>
    </lineage>
</organism>
<gene>
    <name evidence="2" type="ORF">CLI86_02075</name>
</gene>
<dbReference type="RefSeq" id="WP_081094271.1">
    <property type="nucleotide sequence ID" value="NZ_NSLJ01000004.1"/>
</dbReference>
<feature type="domain" description="ORC1/DEAH AAA+ ATPase" evidence="1">
    <location>
        <begin position="104"/>
        <end position="210"/>
    </location>
</feature>
<dbReference type="InterPro" id="IPR027417">
    <property type="entry name" value="P-loop_NTPase"/>
</dbReference>
<dbReference type="Pfam" id="PF13401">
    <property type="entry name" value="AAA_22"/>
    <property type="match status" value="1"/>
</dbReference>
<dbReference type="EMBL" id="NSLJ01000004">
    <property type="protein sequence ID" value="PDP44687.1"/>
    <property type="molecule type" value="Genomic_DNA"/>
</dbReference>
<dbReference type="AlphaFoldDB" id="A0A2A6EAG9"/>
<proteinExistence type="predicted"/>
<name>A0A2A6EAG9_TANFO</name>